<protein>
    <submittedName>
        <fullName evidence="2">Pro-sigmaK processing inhibitor BofA family protein</fullName>
    </submittedName>
</protein>
<dbReference type="Pfam" id="PF07441">
    <property type="entry name" value="BofA"/>
    <property type="match status" value="1"/>
</dbReference>
<dbReference type="Proteomes" id="UP001300604">
    <property type="component" value="Chromosome"/>
</dbReference>
<dbReference type="RefSeq" id="WP_275844455.1">
    <property type="nucleotide sequence ID" value="NZ_CP135996.1"/>
</dbReference>
<evidence type="ECO:0000313" key="3">
    <source>
        <dbReference type="Proteomes" id="UP001300604"/>
    </source>
</evidence>
<proteinExistence type="predicted"/>
<sequence>MRDILFAVILFGAFLFSAALLAAGKSPRPFVTAAGSVVTGLAALFAVSLTSSFTGVSLPISPISMGVSAFLGIPGVTVLLLLNLIFA</sequence>
<dbReference type="EMBL" id="CP135996">
    <property type="protein sequence ID" value="WOC33236.1"/>
    <property type="molecule type" value="Genomic_DNA"/>
</dbReference>
<name>A0AA97DAC6_9FIRM</name>
<feature type="transmembrane region" description="Helical" evidence="1">
    <location>
        <begin position="65"/>
        <end position="86"/>
    </location>
</feature>
<reference evidence="2 3" key="2">
    <citation type="submission" date="2024-06" db="EMBL/GenBank/DDBJ databases">
        <title>Caproicibacterium argilliputei sp. nov, a novel caproic acid producing anaerobic bacterium isolated from pit mud.</title>
        <authorList>
            <person name="Xia S."/>
        </authorList>
    </citation>
    <scope>NUCLEOTIDE SEQUENCE [LARGE SCALE GENOMIC DNA]</scope>
    <source>
        <strain evidence="2 3">ZCY20-5</strain>
    </source>
</reference>
<reference evidence="3" key="3">
    <citation type="submission" date="2024-06" db="EMBL/GenBank/DDBJ databases">
        <authorList>
            <person name="Zeng C."/>
        </authorList>
    </citation>
    <scope>NUCLEOTIDE SEQUENCE [LARGE SCALE GENOMIC DNA]</scope>
    <source>
        <strain evidence="3">ZCY20-5</strain>
    </source>
</reference>
<feature type="transmembrane region" description="Helical" evidence="1">
    <location>
        <begin position="33"/>
        <end position="53"/>
    </location>
</feature>
<dbReference type="KEGG" id="carl:PXC00_05000"/>
<accession>A0AA97DAC6</accession>
<reference evidence="3" key="1">
    <citation type="submission" date="2024-06" db="EMBL/GenBank/DDBJ databases">
        <title>Caproicibacterium argilliputei sp. nov, a novel caproic acid producing anaerobic bacterium isolated from pit mud.</title>
        <authorList>
            <person name="Zeng C."/>
        </authorList>
    </citation>
    <scope>NUCLEOTIDE SEQUENCE [LARGE SCALE GENOMIC DNA]</scope>
    <source>
        <strain evidence="3">ZCY20-5</strain>
    </source>
</reference>
<organism evidence="2 3">
    <name type="scientific">Caproicibacterium argilliputei</name>
    <dbReference type="NCBI Taxonomy" id="3030016"/>
    <lineage>
        <taxon>Bacteria</taxon>
        <taxon>Bacillati</taxon>
        <taxon>Bacillota</taxon>
        <taxon>Clostridia</taxon>
        <taxon>Eubacteriales</taxon>
        <taxon>Oscillospiraceae</taxon>
        <taxon>Caproicibacterium</taxon>
    </lineage>
</organism>
<keyword evidence="3" id="KW-1185">Reference proteome</keyword>
<dbReference type="InterPro" id="IPR010001">
    <property type="entry name" value="BofA"/>
</dbReference>
<evidence type="ECO:0000313" key="2">
    <source>
        <dbReference type="EMBL" id="WOC33236.1"/>
    </source>
</evidence>
<evidence type="ECO:0000256" key="1">
    <source>
        <dbReference type="SAM" id="Phobius"/>
    </source>
</evidence>
<gene>
    <name evidence="2" type="ORF">PXC00_05000</name>
</gene>
<keyword evidence="1" id="KW-0472">Membrane</keyword>
<keyword evidence="1" id="KW-1133">Transmembrane helix</keyword>
<dbReference type="AlphaFoldDB" id="A0AA97DAC6"/>
<keyword evidence="1" id="KW-0812">Transmembrane</keyword>